<sequence length="236" mass="25242">MTTSRPRSQRRQAASLCGSSLWCLCSTSLRRGPSGSYAQSAGGGAGRSRGHAGIVRQLLEHGADVNMEGGHFGNALYAASVKRYTEIVRQLLEHGADVNAQGGHFGNALNAASAEGYTKIVQQLLEGGADVNAQGRRDSNALQAASTRGYAKIVRQLLEHGADVNAQGDHFDNALYAASARGYTEIVRQLLEHGAEFSTDVHGPDRQKEVVAETVLEDGARCLALRTYVSLHRTRL</sequence>
<protein>
    <submittedName>
        <fullName evidence="4">Ankyrin repeat-containing domain protein</fullName>
    </submittedName>
</protein>
<feature type="repeat" description="ANK" evidence="3">
    <location>
        <begin position="170"/>
        <end position="202"/>
    </location>
</feature>
<evidence type="ECO:0000256" key="2">
    <source>
        <dbReference type="ARBA" id="ARBA00023043"/>
    </source>
</evidence>
<dbReference type="PANTHER" id="PTHR24171:SF10">
    <property type="entry name" value="ANKYRIN REPEAT DOMAIN-CONTAINING PROTEIN 29-LIKE"/>
    <property type="match status" value="1"/>
</dbReference>
<accession>A0AAN6WIS7</accession>
<dbReference type="EMBL" id="MU864666">
    <property type="protein sequence ID" value="KAK4182398.1"/>
    <property type="molecule type" value="Genomic_DNA"/>
</dbReference>
<evidence type="ECO:0000313" key="5">
    <source>
        <dbReference type="Proteomes" id="UP001302126"/>
    </source>
</evidence>
<dbReference type="PROSITE" id="PS50088">
    <property type="entry name" value="ANK_REPEAT"/>
    <property type="match status" value="4"/>
</dbReference>
<dbReference type="PROSITE" id="PS50297">
    <property type="entry name" value="ANK_REP_REGION"/>
    <property type="match status" value="2"/>
</dbReference>
<feature type="repeat" description="ANK" evidence="3">
    <location>
        <begin position="137"/>
        <end position="169"/>
    </location>
</feature>
<feature type="repeat" description="ANK" evidence="3">
    <location>
        <begin position="104"/>
        <end position="136"/>
    </location>
</feature>
<dbReference type="InterPro" id="IPR036770">
    <property type="entry name" value="Ankyrin_rpt-contain_sf"/>
</dbReference>
<evidence type="ECO:0000256" key="1">
    <source>
        <dbReference type="ARBA" id="ARBA00022737"/>
    </source>
</evidence>
<keyword evidence="1" id="KW-0677">Repeat</keyword>
<dbReference type="Pfam" id="PF12796">
    <property type="entry name" value="Ank_2"/>
    <property type="match status" value="2"/>
</dbReference>
<dbReference type="PANTHER" id="PTHR24171">
    <property type="entry name" value="ANKYRIN REPEAT DOMAIN-CONTAINING PROTEIN 39-RELATED"/>
    <property type="match status" value="1"/>
</dbReference>
<evidence type="ECO:0000313" key="4">
    <source>
        <dbReference type="EMBL" id="KAK4182398.1"/>
    </source>
</evidence>
<dbReference type="InterPro" id="IPR002110">
    <property type="entry name" value="Ankyrin_rpt"/>
</dbReference>
<dbReference type="AlphaFoldDB" id="A0AAN6WIS7"/>
<feature type="repeat" description="ANK" evidence="3">
    <location>
        <begin position="71"/>
        <end position="103"/>
    </location>
</feature>
<keyword evidence="2 3" id="KW-0040">ANK repeat</keyword>
<comment type="caution">
    <text evidence="4">The sequence shown here is derived from an EMBL/GenBank/DDBJ whole genome shotgun (WGS) entry which is preliminary data.</text>
</comment>
<gene>
    <name evidence="4" type="ORF">QBC35DRAFT_396041</name>
</gene>
<evidence type="ECO:0000256" key="3">
    <source>
        <dbReference type="PROSITE-ProRule" id="PRU00023"/>
    </source>
</evidence>
<dbReference type="Gene3D" id="1.25.40.20">
    <property type="entry name" value="Ankyrin repeat-containing domain"/>
    <property type="match status" value="1"/>
</dbReference>
<dbReference type="Proteomes" id="UP001302126">
    <property type="component" value="Unassembled WGS sequence"/>
</dbReference>
<dbReference type="SUPFAM" id="SSF48403">
    <property type="entry name" value="Ankyrin repeat"/>
    <property type="match status" value="1"/>
</dbReference>
<dbReference type="SMART" id="SM00248">
    <property type="entry name" value="ANK"/>
    <property type="match status" value="5"/>
</dbReference>
<keyword evidence="5" id="KW-1185">Reference proteome</keyword>
<reference evidence="4" key="1">
    <citation type="journal article" date="2023" name="Mol. Phylogenet. Evol.">
        <title>Genome-scale phylogeny and comparative genomics of the fungal order Sordariales.</title>
        <authorList>
            <person name="Hensen N."/>
            <person name="Bonometti L."/>
            <person name="Westerberg I."/>
            <person name="Brannstrom I.O."/>
            <person name="Guillou S."/>
            <person name="Cros-Aarteil S."/>
            <person name="Calhoun S."/>
            <person name="Haridas S."/>
            <person name="Kuo A."/>
            <person name="Mondo S."/>
            <person name="Pangilinan J."/>
            <person name="Riley R."/>
            <person name="LaButti K."/>
            <person name="Andreopoulos B."/>
            <person name="Lipzen A."/>
            <person name="Chen C."/>
            <person name="Yan M."/>
            <person name="Daum C."/>
            <person name="Ng V."/>
            <person name="Clum A."/>
            <person name="Steindorff A."/>
            <person name="Ohm R.A."/>
            <person name="Martin F."/>
            <person name="Silar P."/>
            <person name="Natvig D.O."/>
            <person name="Lalanne C."/>
            <person name="Gautier V."/>
            <person name="Ament-Velasquez S.L."/>
            <person name="Kruys A."/>
            <person name="Hutchinson M.I."/>
            <person name="Powell A.J."/>
            <person name="Barry K."/>
            <person name="Miller A.N."/>
            <person name="Grigoriev I.V."/>
            <person name="Debuchy R."/>
            <person name="Gladieux P."/>
            <person name="Hiltunen Thoren M."/>
            <person name="Johannesson H."/>
        </authorList>
    </citation>
    <scope>NUCLEOTIDE SEQUENCE</scope>
    <source>
        <strain evidence="4">PSN309</strain>
    </source>
</reference>
<organism evidence="4 5">
    <name type="scientific">Podospora australis</name>
    <dbReference type="NCBI Taxonomy" id="1536484"/>
    <lineage>
        <taxon>Eukaryota</taxon>
        <taxon>Fungi</taxon>
        <taxon>Dikarya</taxon>
        <taxon>Ascomycota</taxon>
        <taxon>Pezizomycotina</taxon>
        <taxon>Sordariomycetes</taxon>
        <taxon>Sordariomycetidae</taxon>
        <taxon>Sordariales</taxon>
        <taxon>Podosporaceae</taxon>
        <taxon>Podospora</taxon>
    </lineage>
</organism>
<name>A0AAN6WIS7_9PEZI</name>
<proteinExistence type="predicted"/>
<reference evidence="4" key="2">
    <citation type="submission" date="2023-05" db="EMBL/GenBank/DDBJ databases">
        <authorList>
            <consortium name="Lawrence Berkeley National Laboratory"/>
            <person name="Steindorff A."/>
            <person name="Hensen N."/>
            <person name="Bonometti L."/>
            <person name="Westerberg I."/>
            <person name="Brannstrom I.O."/>
            <person name="Guillou S."/>
            <person name="Cros-Aarteil S."/>
            <person name="Calhoun S."/>
            <person name="Haridas S."/>
            <person name="Kuo A."/>
            <person name="Mondo S."/>
            <person name="Pangilinan J."/>
            <person name="Riley R."/>
            <person name="Labutti K."/>
            <person name="Andreopoulos B."/>
            <person name="Lipzen A."/>
            <person name="Chen C."/>
            <person name="Yanf M."/>
            <person name="Daum C."/>
            <person name="Ng V."/>
            <person name="Clum A."/>
            <person name="Ohm R."/>
            <person name="Martin F."/>
            <person name="Silar P."/>
            <person name="Natvig D."/>
            <person name="Lalanne C."/>
            <person name="Gautier V."/>
            <person name="Ament-Velasquez S.L."/>
            <person name="Kruys A."/>
            <person name="Hutchinson M.I."/>
            <person name="Powell A.J."/>
            <person name="Barry K."/>
            <person name="Miller A.N."/>
            <person name="Grigoriev I.V."/>
            <person name="Debuchy R."/>
            <person name="Gladieux P."/>
            <person name="Thoren M.H."/>
            <person name="Johannesson H."/>
        </authorList>
    </citation>
    <scope>NUCLEOTIDE SEQUENCE</scope>
    <source>
        <strain evidence="4">PSN309</strain>
    </source>
</reference>